<comment type="subcellular location">
    <subcellularLocation>
        <location evidence="1">Cell inner membrane</location>
        <topology evidence="1">Single-pass membrane protein</topology>
        <orientation evidence="1">Periplasmic side</orientation>
    </subcellularLocation>
</comment>
<protein>
    <submittedName>
        <fullName evidence="12">TonB family protein</fullName>
    </submittedName>
</protein>
<feature type="region of interest" description="Disordered" evidence="10">
    <location>
        <begin position="71"/>
        <end position="158"/>
    </location>
</feature>
<evidence type="ECO:0000256" key="6">
    <source>
        <dbReference type="ARBA" id="ARBA00022692"/>
    </source>
</evidence>
<dbReference type="SUPFAM" id="SSF74653">
    <property type="entry name" value="TolA/TonB C-terminal domain"/>
    <property type="match status" value="1"/>
</dbReference>
<keyword evidence="9" id="KW-0472">Membrane</keyword>
<dbReference type="PANTHER" id="PTHR33446:SF2">
    <property type="entry name" value="PROTEIN TONB"/>
    <property type="match status" value="1"/>
</dbReference>
<dbReference type="NCBIfam" id="TIGR01352">
    <property type="entry name" value="tonB_Cterm"/>
    <property type="match status" value="1"/>
</dbReference>
<evidence type="ECO:0000313" key="12">
    <source>
        <dbReference type="EMBL" id="MCQ8241000.1"/>
    </source>
</evidence>
<evidence type="ECO:0000256" key="7">
    <source>
        <dbReference type="ARBA" id="ARBA00022927"/>
    </source>
</evidence>
<evidence type="ECO:0000256" key="5">
    <source>
        <dbReference type="ARBA" id="ARBA00022519"/>
    </source>
</evidence>
<evidence type="ECO:0000256" key="3">
    <source>
        <dbReference type="ARBA" id="ARBA00022448"/>
    </source>
</evidence>
<keyword evidence="7" id="KW-0653">Protein transport</keyword>
<keyword evidence="3" id="KW-0813">Transport</keyword>
<evidence type="ECO:0000313" key="13">
    <source>
        <dbReference type="Proteomes" id="UP001524547"/>
    </source>
</evidence>
<organism evidence="12 13">
    <name type="scientific">Rhizosaccharibacter radicis</name>
    <dbReference type="NCBI Taxonomy" id="2782605"/>
    <lineage>
        <taxon>Bacteria</taxon>
        <taxon>Pseudomonadati</taxon>
        <taxon>Pseudomonadota</taxon>
        <taxon>Alphaproteobacteria</taxon>
        <taxon>Acetobacterales</taxon>
        <taxon>Acetobacteraceae</taxon>
        <taxon>Rhizosaccharibacter</taxon>
    </lineage>
</organism>
<keyword evidence="13" id="KW-1185">Reference proteome</keyword>
<evidence type="ECO:0000256" key="9">
    <source>
        <dbReference type="ARBA" id="ARBA00023136"/>
    </source>
</evidence>
<name>A0ABT1VXC3_9PROT</name>
<evidence type="ECO:0000256" key="1">
    <source>
        <dbReference type="ARBA" id="ARBA00004383"/>
    </source>
</evidence>
<gene>
    <name evidence="12" type="ORF">NFI88_09140</name>
</gene>
<dbReference type="InterPro" id="IPR051045">
    <property type="entry name" value="TonB-dependent_transducer"/>
</dbReference>
<keyword evidence="6" id="KW-0812">Transmembrane</keyword>
<keyword evidence="4" id="KW-1003">Cell membrane</keyword>
<dbReference type="InterPro" id="IPR006260">
    <property type="entry name" value="TonB/TolA_C"/>
</dbReference>
<evidence type="ECO:0000256" key="10">
    <source>
        <dbReference type="SAM" id="MobiDB-lite"/>
    </source>
</evidence>
<dbReference type="InterPro" id="IPR037682">
    <property type="entry name" value="TonB_C"/>
</dbReference>
<reference evidence="12 13" key="1">
    <citation type="submission" date="2022-06" db="EMBL/GenBank/DDBJ databases">
        <title>Rhizosaccharibacter gen. nov. sp. nov. KSS12, endophytic bacteria isolated from sugarcane.</title>
        <authorList>
            <person name="Pitiwittayakul N."/>
        </authorList>
    </citation>
    <scope>NUCLEOTIDE SEQUENCE [LARGE SCALE GENOMIC DNA]</scope>
    <source>
        <strain evidence="12 13">KSS12</strain>
    </source>
</reference>
<sequence>MLHGDSPLLPAGKDVRSRRGRKLAAWAGAAILLHVALVSLVMEAPHLWPTVPGGKAPAARTPQAPTIEMVMDDNKYSGGGKAVPPPAPQKQPSPASQHPPDAIPPQPQVPADAVRVPPPETASPSSASPPAPDLRDADVDLDPSGGLGYGHQDDPHIVAARPDNKRANRMPVYPLAAGRRGEEGTVQILVMIGADGSVTGVDVATSSGHPDLDRTARDAVAHWHFRPAQQDGKAVPTQMMQVFNFRIDR</sequence>
<dbReference type="Proteomes" id="UP001524547">
    <property type="component" value="Unassembled WGS sequence"/>
</dbReference>
<dbReference type="PROSITE" id="PS52015">
    <property type="entry name" value="TONB_CTD"/>
    <property type="match status" value="1"/>
</dbReference>
<dbReference type="PANTHER" id="PTHR33446">
    <property type="entry name" value="PROTEIN TONB-RELATED"/>
    <property type="match status" value="1"/>
</dbReference>
<dbReference type="EMBL" id="JAMZEJ010000005">
    <property type="protein sequence ID" value="MCQ8241000.1"/>
    <property type="molecule type" value="Genomic_DNA"/>
</dbReference>
<evidence type="ECO:0000256" key="8">
    <source>
        <dbReference type="ARBA" id="ARBA00022989"/>
    </source>
</evidence>
<feature type="compositionally biased region" description="Pro residues" evidence="10">
    <location>
        <begin position="116"/>
        <end position="132"/>
    </location>
</feature>
<dbReference type="Pfam" id="PF03544">
    <property type="entry name" value="TonB_C"/>
    <property type="match status" value="1"/>
</dbReference>
<comment type="caution">
    <text evidence="12">The sequence shown here is derived from an EMBL/GenBank/DDBJ whole genome shotgun (WGS) entry which is preliminary data.</text>
</comment>
<dbReference type="Gene3D" id="3.30.1150.10">
    <property type="match status" value="1"/>
</dbReference>
<feature type="domain" description="TonB C-terminal" evidence="11">
    <location>
        <begin position="158"/>
        <end position="249"/>
    </location>
</feature>
<accession>A0ABT1VXC3</accession>
<comment type="similarity">
    <text evidence="2">Belongs to the TonB family.</text>
</comment>
<proteinExistence type="inferred from homology"/>
<evidence type="ECO:0000259" key="11">
    <source>
        <dbReference type="PROSITE" id="PS52015"/>
    </source>
</evidence>
<evidence type="ECO:0000256" key="2">
    <source>
        <dbReference type="ARBA" id="ARBA00006555"/>
    </source>
</evidence>
<keyword evidence="8" id="KW-1133">Transmembrane helix</keyword>
<keyword evidence="5" id="KW-0997">Cell inner membrane</keyword>
<dbReference type="RefSeq" id="WP_422919747.1">
    <property type="nucleotide sequence ID" value="NZ_JAMZEJ010000005.1"/>
</dbReference>
<evidence type="ECO:0000256" key="4">
    <source>
        <dbReference type="ARBA" id="ARBA00022475"/>
    </source>
</evidence>